<protein>
    <submittedName>
        <fullName evidence="2">Uncharacterized protein</fullName>
    </submittedName>
</protein>
<accession>A0A0E9WD93</accession>
<feature type="chain" id="PRO_5002434216" evidence="1">
    <location>
        <begin position="17"/>
        <end position="56"/>
    </location>
</feature>
<keyword evidence="1" id="KW-0732">Signal</keyword>
<organism evidence="2">
    <name type="scientific">Anguilla anguilla</name>
    <name type="common">European freshwater eel</name>
    <name type="synonym">Muraena anguilla</name>
    <dbReference type="NCBI Taxonomy" id="7936"/>
    <lineage>
        <taxon>Eukaryota</taxon>
        <taxon>Metazoa</taxon>
        <taxon>Chordata</taxon>
        <taxon>Craniata</taxon>
        <taxon>Vertebrata</taxon>
        <taxon>Euteleostomi</taxon>
        <taxon>Actinopterygii</taxon>
        <taxon>Neopterygii</taxon>
        <taxon>Teleostei</taxon>
        <taxon>Anguilliformes</taxon>
        <taxon>Anguillidae</taxon>
        <taxon>Anguilla</taxon>
    </lineage>
</organism>
<sequence length="56" mass="6301">MHFIFLKLPFRMALMAKTPLQLHSSGVNRGITQHLLSGKDIIKTLCHAQTVQNAKD</sequence>
<evidence type="ECO:0000256" key="1">
    <source>
        <dbReference type="SAM" id="SignalP"/>
    </source>
</evidence>
<evidence type="ECO:0000313" key="2">
    <source>
        <dbReference type="EMBL" id="JAH88261.1"/>
    </source>
</evidence>
<dbReference type="EMBL" id="GBXM01020316">
    <property type="protein sequence ID" value="JAH88261.1"/>
    <property type="molecule type" value="Transcribed_RNA"/>
</dbReference>
<feature type="signal peptide" evidence="1">
    <location>
        <begin position="1"/>
        <end position="16"/>
    </location>
</feature>
<reference evidence="2" key="1">
    <citation type="submission" date="2014-11" db="EMBL/GenBank/DDBJ databases">
        <authorList>
            <person name="Amaro Gonzalez C."/>
        </authorList>
    </citation>
    <scope>NUCLEOTIDE SEQUENCE</scope>
</reference>
<name>A0A0E9WD93_ANGAN</name>
<reference evidence="2" key="2">
    <citation type="journal article" date="2015" name="Fish Shellfish Immunol.">
        <title>Early steps in the European eel (Anguilla anguilla)-Vibrio vulnificus interaction in the gills: Role of the RtxA13 toxin.</title>
        <authorList>
            <person name="Callol A."/>
            <person name="Pajuelo D."/>
            <person name="Ebbesson L."/>
            <person name="Teles M."/>
            <person name="MacKenzie S."/>
            <person name="Amaro C."/>
        </authorList>
    </citation>
    <scope>NUCLEOTIDE SEQUENCE</scope>
</reference>
<dbReference type="AlphaFoldDB" id="A0A0E9WD93"/>
<proteinExistence type="predicted"/>